<dbReference type="RefSeq" id="WP_015558655.1">
    <property type="nucleotide sequence ID" value="NC_021039.1"/>
</dbReference>
<comment type="similarity">
    <text evidence="1 5">Belongs to the pyrroline-5-carboxylate reductase family.</text>
</comment>
<dbReference type="EC" id="1.5.1.2" evidence="5 6"/>
<feature type="domain" description="Pyrroline-5-carboxylate reductase dimerisation" evidence="9">
    <location>
        <begin position="163"/>
        <end position="266"/>
    </location>
</feature>
<organism evidence="10 11">
    <name type="scientific">Ruminococcus champanellensis (strain DSM 18848 / JCM 17042 / KCTC 15320 / 18P13)</name>
    <dbReference type="NCBI Taxonomy" id="213810"/>
    <lineage>
        <taxon>Bacteria</taxon>
        <taxon>Bacillati</taxon>
        <taxon>Bacillota</taxon>
        <taxon>Clostridia</taxon>
        <taxon>Eubacteriales</taxon>
        <taxon>Oscillospiraceae</taxon>
        <taxon>Ruminococcus</taxon>
    </lineage>
</organism>
<dbReference type="KEGG" id="rch:RUM_16700"/>
<sequence length="268" mass="27939">MSQTIAKIGFIGAGNMGTAIMKAIRSKFDAAEIYAADPDQAKLEALKAFGVQPCADAAAVTDTCKYVFLAVKPQVIEGVLEGIADHVTADTVLVSIAAGITGEYIQSRTRADAKVILVMPNTPLLLGEGASALAKVAPTTEEEFSFVLSVFAACGKAAVVPADKMKEIIAINGSSPAFIYLYAKGFIDYAASVGIDAQTAAVLFSQSLIGSAKMITDSGYTLDELIKMVSSPGGTTLAGLDALYEGKLTDVAKDACQRCTKRAYELSK</sequence>
<evidence type="ECO:0000259" key="9">
    <source>
        <dbReference type="Pfam" id="PF14748"/>
    </source>
</evidence>
<keyword evidence="5" id="KW-0028">Amino-acid biosynthesis</keyword>
<name>D4LDQ4_RUMC1</name>
<dbReference type="InterPro" id="IPR008927">
    <property type="entry name" value="6-PGluconate_DH-like_C_sf"/>
</dbReference>
<feature type="binding site" evidence="7">
    <location>
        <begin position="11"/>
        <end position="16"/>
    </location>
    <ligand>
        <name>NADP(+)</name>
        <dbReference type="ChEBI" id="CHEBI:58349"/>
    </ligand>
</feature>
<dbReference type="Gene3D" id="3.40.50.720">
    <property type="entry name" value="NAD(P)-binding Rossmann-like Domain"/>
    <property type="match status" value="1"/>
</dbReference>
<evidence type="ECO:0000256" key="4">
    <source>
        <dbReference type="ARBA" id="ARBA00023002"/>
    </source>
</evidence>
<dbReference type="Gene3D" id="1.10.3730.10">
    <property type="entry name" value="ProC C-terminal domain-like"/>
    <property type="match status" value="1"/>
</dbReference>
<dbReference type="HAMAP" id="MF_01925">
    <property type="entry name" value="P5C_reductase"/>
    <property type="match status" value="1"/>
</dbReference>
<dbReference type="PANTHER" id="PTHR11645:SF0">
    <property type="entry name" value="PYRROLINE-5-CARBOXYLATE REDUCTASE 3"/>
    <property type="match status" value="1"/>
</dbReference>
<dbReference type="InterPro" id="IPR029036">
    <property type="entry name" value="P5CR_dimer"/>
</dbReference>
<evidence type="ECO:0000256" key="7">
    <source>
        <dbReference type="PIRSR" id="PIRSR000193-1"/>
    </source>
</evidence>
<gene>
    <name evidence="5" type="primary">proC</name>
    <name evidence="10" type="ordered locus">RUM_16700</name>
</gene>
<keyword evidence="5" id="KW-0963">Cytoplasm</keyword>
<comment type="catalytic activity">
    <reaction evidence="5">
        <text>L-proline + NAD(+) = (S)-1-pyrroline-5-carboxylate + NADH + 2 H(+)</text>
        <dbReference type="Rhea" id="RHEA:14105"/>
        <dbReference type="ChEBI" id="CHEBI:15378"/>
        <dbReference type="ChEBI" id="CHEBI:17388"/>
        <dbReference type="ChEBI" id="CHEBI:57540"/>
        <dbReference type="ChEBI" id="CHEBI:57945"/>
        <dbReference type="ChEBI" id="CHEBI:60039"/>
        <dbReference type="EC" id="1.5.1.2"/>
    </reaction>
</comment>
<feature type="domain" description="Pyrroline-5-carboxylate reductase catalytic N-terminal" evidence="8">
    <location>
        <begin position="7"/>
        <end position="99"/>
    </location>
</feature>
<dbReference type="InterPro" id="IPR036291">
    <property type="entry name" value="NAD(P)-bd_dom_sf"/>
</dbReference>
<proteinExistence type="inferred from homology"/>
<comment type="catalytic activity">
    <reaction evidence="5">
        <text>L-proline + NADP(+) = (S)-1-pyrroline-5-carboxylate + NADPH + 2 H(+)</text>
        <dbReference type="Rhea" id="RHEA:14109"/>
        <dbReference type="ChEBI" id="CHEBI:15378"/>
        <dbReference type="ChEBI" id="CHEBI:17388"/>
        <dbReference type="ChEBI" id="CHEBI:57783"/>
        <dbReference type="ChEBI" id="CHEBI:58349"/>
        <dbReference type="ChEBI" id="CHEBI:60039"/>
        <dbReference type="EC" id="1.5.1.2"/>
    </reaction>
</comment>
<dbReference type="UniPathway" id="UPA00098">
    <property type="reaction ID" value="UER00361"/>
</dbReference>
<dbReference type="NCBIfam" id="TIGR00112">
    <property type="entry name" value="proC"/>
    <property type="match status" value="1"/>
</dbReference>
<comment type="subcellular location">
    <subcellularLocation>
        <location evidence="5">Cytoplasm</location>
    </subcellularLocation>
</comment>
<feature type="binding site" evidence="7">
    <location>
        <begin position="70"/>
        <end position="73"/>
    </location>
    <ligand>
        <name>NADP(+)</name>
        <dbReference type="ChEBI" id="CHEBI:58349"/>
    </ligand>
</feature>
<protein>
    <recommendedName>
        <fullName evidence="5 6">Pyrroline-5-carboxylate reductase</fullName>
        <shortName evidence="5">P5C reductase</shortName>
        <shortName evidence="5">P5CR</shortName>
        <ecNumber evidence="5 6">1.5.1.2</ecNumber>
    </recommendedName>
    <alternativeName>
        <fullName evidence="5">PCA reductase</fullName>
    </alternativeName>
</protein>
<dbReference type="PATRIC" id="fig|213810.4.peg.1570"/>
<dbReference type="SUPFAM" id="SSF51735">
    <property type="entry name" value="NAD(P)-binding Rossmann-fold domains"/>
    <property type="match status" value="1"/>
</dbReference>
<comment type="pathway">
    <text evidence="5">Amino-acid biosynthesis; L-proline biosynthesis; L-proline from L-glutamate 5-semialdehyde: step 1/1.</text>
</comment>
<dbReference type="Proteomes" id="UP000007054">
    <property type="component" value="Chromosome"/>
</dbReference>
<dbReference type="Pfam" id="PF03807">
    <property type="entry name" value="F420_oxidored"/>
    <property type="match status" value="1"/>
</dbReference>
<keyword evidence="3 5" id="KW-0521">NADP</keyword>
<comment type="function">
    <text evidence="5">Catalyzes the reduction of 1-pyrroline-5-carboxylate (PCA) to L-proline.</text>
</comment>
<dbReference type="PANTHER" id="PTHR11645">
    <property type="entry name" value="PYRROLINE-5-CARBOXYLATE REDUCTASE"/>
    <property type="match status" value="1"/>
</dbReference>
<dbReference type="InterPro" id="IPR000304">
    <property type="entry name" value="Pyrroline-COOH_reductase"/>
</dbReference>
<evidence type="ECO:0000256" key="3">
    <source>
        <dbReference type="ARBA" id="ARBA00022857"/>
    </source>
</evidence>
<evidence type="ECO:0000256" key="1">
    <source>
        <dbReference type="ARBA" id="ARBA00005525"/>
    </source>
</evidence>
<evidence type="ECO:0000259" key="8">
    <source>
        <dbReference type="Pfam" id="PF03807"/>
    </source>
</evidence>
<dbReference type="GeneID" id="83156380"/>
<dbReference type="GO" id="GO:0004735">
    <property type="term" value="F:pyrroline-5-carboxylate reductase activity"/>
    <property type="evidence" value="ECO:0007669"/>
    <property type="project" value="UniProtKB-UniRule"/>
</dbReference>
<keyword evidence="11" id="KW-1185">Reference proteome</keyword>
<dbReference type="AlphaFoldDB" id="D4LDQ4"/>
<dbReference type="HOGENOM" id="CLU_042344_3_1_9"/>
<dbReference type="SUPFAM" id="SSF48179">
    <property type="entry name" value="6-phosphogluconate dehydrogenase C-terminal domain-like"/>
    <property type="match status" value="1"/>
</dbReference>
<evidence type="ECO:0000256" key="5">
    <source>
        <dbReference type="HAMAP-Rule" id="MF_01925"/>
    </source>
</evidence>
<keyword evidence="2 5" id="KW-0641">Proline biosynthesis</keyword>
<dbReference type="Pfam" id="PF14748">
    <property type="entry name" value="P5CR_dimer"/>
    <property type="match status" value="1"/>
</dbReference>
<reference evidence="10 11" key="1">
    <citation type="submission" date="2010-03" db="EMBL/GenBank/DDBJ databases">
        <title>The genome sequence of Ruminococcus sp. 18P13.</title>
        <authorList>
            <consortium name="metaHIT consortium -- http://www.metahit.eu/"/>
            <person name="Pajon A."/>
            <person name="Turner K."/>
            <person name="Parkhill J."/>
            <person name="Bernalier A."/>
        </authorList>
    </citation>
    <scope>NUCLEOTIDE SEQUENCE [LARGE SCALE GENOMIC DNA]</scope>
    <source>
        <strain evidence="11">DSM 18848 / JCM 17042 / 18P13</strain>
    </source>
</reference>
<dbReference type="InterPro" id="IPR028939">
    <property type="entry name" value="P5C_Rdtase_cat_N"/>
</dbReference>
<dbReference type="GO" id="GO:0055129">
    <property type="term" value="P:L-proline biosynthetic process"/>
    <property type="evidence" value="ECO:0007669"/>
    <property type="project" value="UniProtKB-UniRule"/>
</dbReference>
<dbReference type="GO" id="GO:0005737">
    <property type="term" value="C:cytoplasm"/>
    <property type="evidence" value="ECO:0007669"/>
    <property type="project" value="UniProtKB-SubCell"/>
</dbReference>
<keyword evidence="4 5" id="KW-0560">Oxidoreductase</keyword>
<evidence type="ECO:0000313" key="10">
    <source>
        <dbReference type="EMBL" id="CBL17749.1"/>
    </source>
</evidence>
<accession>D4LDQ4</accession>
<evidence type="ECO:0000313" key="11">
    <source>
        <dbReference type="Proteomes" id="UP000007054"/>
    </source>
</evidence>
<evidence type="ECO:0000256" key="2">
    <source>
        <dbReference type="ARBA" id="ARBA00022650"/>
    </source>
</evidence>
<dbReference type="EMBL" id="FP929052">
    <property type="protein sequence ID" value="CBL17749.1"/>
    <property type="molecule type" value="Genomic_DNA"/>
</dbReference>
<dbReference type="STRING" id="213810.RUM_16700"/>
<dbReference type="PIRSF" id="PIRSF000193">
    <property type="entry name" value="Pyrrol-5-carb_rd"/>
    <property type="match status" value="1"/>
</dbReference>
<evidence type="ECO:0000256" key="6">
    <source>
        <dbReference type="NCBIfam" id="TIGR00112"/>
    </source>
</evidence>